<dbReference type="SMART" id="SM00261">
    <property type="entry name" value="FU"/>
    <property type="match status" value="3"/>
</dbReference>
<dbReference type="GO" id="GO:0016486">
    <property type="term" value="P:peptide hormone processing"/>
    <property type="evidence" value="ECO:0007669"/>
    <property type="project" value="TreeGrafter"/>
</dbReference>
<dbReference type="CDD" id="cd00064">
    <property type="entry name" value="FU"/>
    <property type="match status" value="1"/>
</dbReference>
<dbReference type="GO" id="GO:0005615">
    <property type="term" value="C:extracellular space"/>
    <property type="evidence" value="ECO:0007669"/>
    <property type="project" value="TreeGrafter"/>
</dbReference>
<dbReference type="GO" id="GO:0016020">
    <property type="term" value="C:membrane"/>
    <property type="evidence" value="ECO:0007669"/>
    <property type="project" value="TreeGrafter"/>
</dbReference>
<evidence type="ECO:0000313" key="6">
    <source>
        <dbReference type="EMBL" id="RVE74937.1"/>
    </source>
</evidence>
<proteinExistence type="predicted"/>
<organism evidence="6 7">
    <name type="scientific">Oryzias javanicus</name>
    <name type="common">Javanese ricefish</name>
    <name type="synonym">Aplocheilus javanicus</name>
    <dbReference type="NCBI Taxonomy" id="123683"/>
    <lineage>
        <taxon>Eukaryota</taxon>
        <taxon>Metazoa</taxon>
        <taxon>Chordata</taxon>
        <taxon>Craniata</taxon>
        <taxon>Vertebrata</taxon>
        <taxon>Euteleostomi</taxon>
        <taxon>Actinopterygii</taxon>
        <taxon>Neopterygii</taxon>
        <taxon>Teleostei</taxon>
        <taxon>Neoteleostei</taxon>
        <taxon>Acanthomorphata</taxon>
        <taxon>Ovalentaria</taxon>
        <taxon>Atherinomorphae</taxon>
        <taxon>Beloniformes</taxon>
        <taxon>Adrianichthyidae</taxon>
        <taxon>Oryziinae</taxon>
        <taxon>Oryzias</taxon>
    </lineage>
</organism>
<dbReference type="PANTHER" id="PTHR42884:SF8">
    <property type="entry name" value="PROPROTEIN CONVERTASE SUBTILISIN_KEXIN TYPE 6"/>
    <property type="match status" value="1"/>
</dbReference>
<accession>A0A3S2MUT1</accession>
<evidence type="ECO:0000259" key="5">
    <source>
        <dbReference type="PROSITE" id="PS50900"/>
    </source>
</evidence>
<name>A0A3S2MUT1_ORYJA</name>
<evidence type="ECO:0000313" key="7">
    <source>
        <dbReference type="Proteomes" id="UP000283210"/>
    </source>
</evidence>
<evidence type="ECO:0000256" key="3">
    <source>
        <dbReference type="ARBA" id="ARBA00022801"/>
    </source>
</evidence>
<evidence type="ECO:0000256" key="4">
    <source>
        <dbReference type="ARBA" id="ARBA00022825"/>
    </source>
</evidence>
<dbReference type="Pfam" id="PF08686">
    <property type="entry name" value="PLAC"/>
    <property type="match status" value="1"/>
</dbReference>
<keyword evidence="1" id="KW-0645">Protease</keyword>
<keyword evidence="2" id="KW-0732">Signal</keyword>
<dbReference type="PROSITE" id="PS50900">
    <property type="entry name" value="PLAC"/>
    <property type="match status" value="1"/>
</dbReference>
<sequence>MELLAQRRCVSCDDSCRECIQQADRCTACRHGYSLAGMACVPRCGAGTFFHVEERSCSSCHSSCRTCSGPGPEACLRCAEGFLQQEWGCVPACSPGFYPGTAAGLPHGLCHRCEENCLRCSGAGSSCSRCAAGFSLISRTCIATASCSDADGVFCEMVKTNRLCQRKFYRQFCCRTCLMNA</sequence>
<evidence type="ECO:0000256" key="1">
    <source>
        <dbReference type="ARBA" id="ARBA00022670"/>
    </source>
</evidence>
<dbReference type="InterPro" id="IPR006212">
    <property type="entry name" value="Furin_repeat"/>
</dbReference>
<reference evidence="6 7" key="2">
    <citation type="submission" date="2019-01" db="EMBL/GenBank/DDBJ databases">
        <title>A chromosome length genome reference of the Java medaka (oryzias javanicus).</title>
        <authorList>
            <person name="Herpin A."/>
            <person name="Takehana Y."/>
            <person name="Naruse K."/>
            <person name="Ansai S."/>
            <person name="Kawaguchi M."/>
        </authorList>
    </citation>
    <scope>NUCLEOTIDE SEQUENCE [LARGE SCALE GENOMIC DNA]</scope>
    <source>
        <strain evidence="6">RS831</strain>
        <tissue evidence="6">Whole body</tissue>
    </source>
</reference>
<gene>
    <name evidence="6" type="ORF">OJAV_G00027310</name>
</gene>
<dbReference type="InterPro" id="IPR009030">
    <property type="entry name" value="Growth_fac_rcpt_cys_sf"/>
</dbReference>
<keyword evidence="7" id="KW-1185">Reference proteome</keyword>
<dbReference type="GO" id="GO:0009986">
    <property type="term" value="C:cell surface"/>
    <property type="evidence" value="ECO:0007669"/>
    <property type="project" value="TreeGrafter"/>
</dbReference>
<keyword evidence="4" id="KW-0720">Serine protease</keyword>
<reference evidence="6 7" key="1">
    <citation type="submission" date="2018-11" db="EMBL/GenBank/DDBJ databases">
        <authorList>
            <person name="Lopez-Roques C."/>
            <person name="Donnadieu C."/>
            <person name="Bouchez O."/>
            <person name="Klopp C."/>
            <person name="Cabau C."/>
            <person name="Zahm M."/>
        </authorList>
    </citation>
    <scope>NUCLEOTIDE SEQUENCE [LARGE SCALE GENOMIC DNA]</scope>
    <source>
        <strain evidence="6">RS831</strain>
        <tissue evidence="6">Whole body</tissue>
    </source>
</reference>
<feature type="domain" description="PLAC" evidence="5">
    <location>
        <begin position="143"/>
        <end position="181"/>
    </location>
</feature>
<evidence type="ECO:0000256" key="2">
    <source>
        <dbReference type="ARBA" id="ARBA00022729"/>
    </source>
</evidence>
<dbReference type="InterPro" id="IPR010909">
    <property type="entry name" value="PLAC"/>
</dbReference>
<dbReference type="SUPFAM" id="SSF57184">
    <property type="entry name" value="Growth factor receptor domain"/>
    <property type="match status" value="1"/>
</dbReference>
<dbReference type="AlphaFoldDB" id="A0A3S2MUT1"/>
<dbReference type="Gene3D" id="2.10.220.10">
    <property type="entry name" value="Hormone Receptor, Insulin-like Growth Factor Receptor 1, Chain A, domain 2"/>
    <property type="match status" value="2"/>
</dbReference>
<dbReference type="Proteomes" id="UP000283210">
    <property type="component" value="Chromosome 3"/>
</dbReference>
<dbReference type="GO" id="GO:0004252">
    <property type="term" value="F:serine-type endopeptidase activity"/>
    <property type="evidence" value="ECO:0007669"/>
    <property type="project" value="TreeGrafter"/>
</dbReference>
<dbReference type="OrthoDB" id="300641at2759"/>
<dbReference type="PANTHER" id="PTHR42884">
    <property type="entry name" value="PROPROTEIN CONVERTASE SUBTILISIN/KEXIN-RELATED"/>
    <property type="match status" value="1"/>
</dbReference>
<keyword evidence="3" id="KW-0378">Hydrolase</keyword>
<protein>
    <recommendedName>
        <fullName evidence="5">PLAC domain-containing protein</fullName>
    </recommendedName>
</protein>
<dbReference type="EMBL" id="CM012439">
    <property type="protein sequence ID" value="RVE74937.1"/>
    <property type="molecule type" value="Genomic_DNA"/>
</dbReference>